<keyword evidence="6 7" id="KW-0472">Membrane</keyword>
<proteinExistence type="inferred from homology"/>
<evidence type="ECO:0000256" key="3">
    <source>
        <dbReference type="ARBA" id="ARBA00022448"/>
    </source>
</evidence>
<evidence type="ECO:0000256" key="1">
    <source>
        <dbReference type="ARBA" id="ARBA00004141"/>
    </source>
</evidence>
<sequence>MERAEGWTRLRTTALLFNAIFMGIGNCGNPLLTRLYFIGGGTRIWFSTWLQTVAWPVTFIPLFVSYLHHRRRRSQTSDSGEFQHITPFLFISAFLIGLLMGLNNYLFTYGVSKLPVSTALLIGSSQLGFTSVFAFFLVKQKFTAFTINAVILLTLSAVVLGVRAGTDRPAGESNKEYILGFALTVGSAALLGLVLPLVELSYSKVKMARIEYSMVLEFQMVLCFAATLFCTVGMFINDDFQVISREASEFELGKTKYYLVTVGNAILTQCFYVGALGATSYGSSLMSMVIINVLLPITELMAVVFYHEKFQAEKGISLFLSLWGFISYFYGDIQTNIKKKNQQPAAMQRPDAFCTTCQLKLNLLDSVTF</sequence>
<feature type="transmembrane region" description="Helical" evidence="7">
    <location>
        <begin position="12"/>
        <end position="32"/>
    </location>
</feature>
<feature type="transmembrane region" description="Helical" evidence="7">
    <location>
        <begin position="145"/>
        <end position="165"/>
    </location>
</feature>
<comment type="caution">
    <text evidence="8">The sequence shown here is derived from an EMBL/GenBank/DDBJ whole genome shotgun (WGS) entry which is preliminary data.</text>
</comment>
<organism evidence="8 9">
    <name type="scientific">Cuscuta europaea</name>
    <name type="common">European dodder</name>
    <dbReference type="NCBI Taxonomy" id="41803"/>
    <lineage>
        <taxon>Eukaryota</taxon>
        <taxon>Viridiplantae</taxon>
        <taxon>Streptophyta</taxon>
        <taxon>Embryophyta</taxon>
        <taxon>Tracheophyta</taxon>
        <taxon>Spermatophyta</taxon>
        <taxon>Magnoliopsida</taxon>
        <taxon>eudicotyledons</taxon>
        <taxon>Gunneridae</taxon>
        <taxon>Pentapetalae</taxon>
        <taxon>asterids</taxon>
        <taxon>lamiids</taxon>
        <taxon>Solanales</taxon>
        <taxon>Convolvulaceae</taxon>
        <taxon>Cuscuteae</taxon>
        <taxon>Cuscuta</taxon>
        <taxon>Cuscuta subgen. Cuscuta</taxon>
    </lineage>
</organism>
<feature type="transmembrane region" description="Helical" evidence="7">
    <location>
        <begin position="285"/>
        <end position="306"/>
    </location>
</feature>
<dbReference type="PANTHER" id="PTHR31376:SF1">
    <property type="entry name" value="PURINE PERMEASE 2"/>
    <property type="match status" value="1"/>
</dbReference>
<dbReference type="InterPro" id="IPR037185">
    <property type="entry name" value="EmrE-like"/>
</dbReference>
<name>A0A9P0YCS2_CUSEU</name>
<protein>
    <recommendedName>
        <fullName evidence="7">Probable purine permease</fullName>
    </recommendedName>
</protein>
<dbReference type="GO" id="GO:0016020">
    <property type="term" value="C:membrane"/>
    <property type="evidence" value="ECO:0007669"/>
    <property type="project" value="UniProtKB-SubCell"/>
</dbReference>
<keyword evidence="3 7" id="KW-0813">Transport</keyword>
<keyword evidence="4 7" id="KW-0812">Transmembrane</keyword>
<evidence type="ECO:0000256" key="2">
    <source>
        <dbReference type="ARBA" id="ARBA00006213"/>
    </source>
</evidence>
<gene>
    <name evidence="8" type="ORF">CEURO_LOCUS299</name>
</gene>
<feature type="transmembrane region" description="Helical" evidence="7">
    <location>
        <begin position="88"/>
        <end position="107"/>
    </location>
</feature>
<dbReference type="Pfam" id="PF16913">
    <property type="entry name" value="PUNUT"/>
    <property type="match status" value="1"/>
</dbReference>
<dbReference type="OrthoDB" id="1865379at2759"/>
<feature type="transmembrane region" description="Helical" evidence="7">
    <location>
        <begin position="312"/>
        <end position="331"/>
    </location>
</feature>
<keyword evidence="9" id="KW-1185">Reference proteome</keyword>
<feature type="transmembrane region" description="Helical" evidence="7">
    <location>
        <begin position="257"/>
        <end position="278"/>
    </location>
</feature>
<evidence type="ECO:0000256" key="5">
    <source>
        <dbReference type="ARBA" id="ARBA00022989"/>
    </source>
</evidence>
<reference evidence="8" key="1">
    <citation type="submission" date="2022-07" db="EMBL/GenBank/DDBJ databases">
        <authorList>
            <person name="Macas J."/>
            <person name="Novak P."/>
            <person name="Neumann P."/>
        </authorList>
    </citation>
    <scope>NUCLEOTIDE SEQUENCE</scope>
</reference>
<dbReference type="InterPro" id="IPR030182">
    <property type="entry name" value="PUP_plant"/>
</dbReference>
<evidence type="ECO:0000313" key="8">
    <source>
        <dbReference type="EMBL" id="CAH9052177.1"/>
    </source>
</evidence>
<dbReference type="SUPFAM" id="SSF103481">
    <property type="entry name" value="Multidrug resistance efflux transporter EmrE"/>
    <property type="match status" value="1"/>
</dbReference>
<dbReference type="AlphaFoldDB" id="A0A9P0YCS2"/>
<comment type="similarity">
    <text evidence="2 7">Belongs to the purine permeases (TC 2.A.7.14) family.</text>
</comment>
<feature type="transmembrane region" description="Helical" evidence="7">
    <location>
        <begin position="218"/>
        <end position="237"/>
    </location>
</feature>
<dbReference type="GO" id="GO:0005345">
    <property type="term" value="F:purine nucleobase transmembrane transporter activity"/>
    <property type="evidence" value="ECO:0007669"/>
    <property type="project" value="UniProtKB-UniRule"/>
</dbReference>
<keyword evidence="5 7" id="KW-1133">Transmembrane helix</keyword>
<accession>A0A9P0YCS2</accession>
<evidence type="ECO:0000256" key="6">
    <source>
        <dbReference type="ARBA" id="ARBA00023136"/>
    </source>
</evidence>
<feature type="transmembrane region" description="Helical" evidence="7">
    <location>
        <begin position="44"/>
        <end position="67"/>
    </location>
</feature>
<feature type="transmembrane region" description="Helical" evidence="7">
    <location>
        <begin position="177"/>
        <end position="198"/>
    </location>
</feature>
<dbReference type="PANTHER" id="PTHR31376">
    <property type="entry name" value="OS09G0467300 PROTEIN-RELATED"/>
    <property type="match status" value="1"/>
</dbReference>
<evidence type="ECO:0000256" key="7">
    <source>
        <dbReference type="RuleBase" id="RU368015"/>
    </source>
</evidence>
<evidence type="ECO:0000256" key="4">
    <source>
        <dbReference type="ARBA" id="ARBA00022692"/>
    </source>
</evidence>
<dbReference type="GO" id="GO:0015211">
    <property type="term" value="F:purine nucleoside transmembrane transporter activity"/>
    <property type="evidence" value="ECO:0007669"/>
    <property type="project" value="UniProtKB-UniRule"/>
</dbReference>
<dbReference type="EMBL" id="CAMAPE010000002">
    <property type="protein sequence ID" value="CAH9052177.1"/>
    <property type="molecule type" value="Genomic_DNA"/>
</dbReference>
<comment type="subcellular location">
    <subcellularLocation>
        <location evidence="1 7">Membrane</location>
        <topology evidence="1 7">Multi-pass membrane protein</topology>
    </subcellularLocation>
</comment>
<feature type="transmembrane region" description="Helical" evidence="7">
    <location>
        <begin position="119"/>
        <end position="138"/>
    </location>
</feature>
<dbReference type="Proteomes" id="UP001152484">
    <property type="component" value="Unassembled WGS sequence"/>
</dbReference>
<evidence type="ECO:0000313" key="9">
    <source>
        <dbReference type="Proteomes" id="UP001152484"/>
    </source>
</evidence>